<protein>
    <submittedName>
        <fullName evidence="2">Peptidase S41</fullName>
    </submittedName>
</protein>
<dbReference type="Gene3D" id="3.90.226.10">
    <property type="entry name" value="2-enoyl-CoA Hydratase, Chain A, domain 1"/>
    <property type="match status" value="1"/>
</dbReference>
<dbReference type="HOGENOM" id="CLU_032380_0_0_10"/>
<sequence>MKKTHFLIISFIIYLGISITANGQNEISFSKQQILDDIDYLKISLEQTHYNLYAFTSKDKFLENADNIKRAITNDSLNLLEATNAFQKIISRPNTGHAEINFPVQSYIQYAQRNGTLFPIEIALENDNAYIRNNLSNDNQFKNGMQLISINGININKILEKIYLQLSAESKYFKNAKLEFWSFPRLYWQVYGEQKSFKIEVKKFNEISEYSIDPISVGDFESRRNGEILNQERKFYLINSIGYINPGPFSSNADEKIELYKRFIDTSFIDLKENDIDTLIIDLRNNAGGDNEYSDYLISYIADKPFKWHSKFTLKSSSLLKEQTRKNNDTTSVYFQTILNETNGKNYEYKYEMYQPVDLKKRFAGKVYVLINRQSYSMSAVAAAEIQDYGFAKIVGEETGDFPTLYASQFSYTLPNTGVVVKVPKGYIIRPNGNEDLRGVIPDIEIKDHLLDDEDEILNELLRILKKKH</sequence>
<dbReference type="STRING" id="865937.Gilli_0020"/>
<dbReference type="InterPro" id="IPR029045">
    <property type="entry name" value="ClpP/crotonase-like_dom_sf"/>
</dbReference>
<dbReference type="PANTHER" id="PTHR32060">
    <property type="entry name" value="TAIL-SPECIFIC PROTEASE"/>
    <property type="match status" value="1"/>
</dbReference>
<dbReference type="Pfam" id="PF03572">
    <property type="entry name" value="Peptidase_S41"/>
    <property type="match status" value="1"/>
</dbReference>
<evidence type="ECO:0000313" key="2">
    <source>
        <dbReference type="EMBL" id="EHQ04181.1"/>
    </source>
</evidence>
<evidence type="ECO:0000259" key="1">
    <source>
        <dbReference type="Pfam" id="PF03572"/>
    </source>
</evidence>
<dbReference type="RefSeq" id="WP_006987073.1">
    <property type="nucleotide sequence ID" value="NZ_JH594605.1"/>
</dbReference>
<dbReference type="AlphaFoldDB" id="H2BQL2"/>
<dbReference type="EMBL" id="JH594605">
    <property type="protein sequence ID" value="EHQ04181.1"/>
    <property type="molecule type" value="Genomic_DNA"/>
</dbReference>
<feature type="domain" description="Tail specific protease" evidence="1">
    <location>
        <begin position="241"/>
        <end position="446"/>
    </location>
</feature>
<dbReference type="OrthoDB" id="6397760at2"/>
<dbReference type="GO" id="GO:0006508">
    <property type="term" value="P:proteolysis"/>
    <property type="evidence" value="ECO:0007669"/>
    <property type="project" value="InterPro"/>
</dbReference>
<dbReference type="GO" id="GO:0008236">
    <property type="term" value="F:serine-type peptidase activity"/>
    <property type="evidence" value="ECO:0007669"/>
    <property type="project" value="InterPro"/>
</dbReference>
<evidence type="ECO:0000313" key="3">
    <source>
        <dbReference type="Proteomes" id="UP000003844"/>
    </source>
</evidence>
<accession>H2BQL2</accession>
<proteinExistence type="predicted"/>
<gene>
    <name evidence="2" type="ORF">Gilli_0020</name>
</gene>
<organism evidence="2 3">
    <name type="scientific">Gillisia limnaea (strain DSM 15749 / LMG 21470 / R-8282)</name>
    <dbReference type="NCBI Taxonomy" id="865937"/>
    <lineage>
        <taxon>Bacteria</taxon>
        <taxon>Pseudomonadati</taxon>
        <taxon>Bacteroidota</taxon>
        <taxon>Flavobacteriia</taxon>
        <taxon>Flavobacteriales</taxon>
        <taxon>Flavobacteriaceae</taxon>
        <taxon>Gillisia</taxon>
    </lineage>
</organism>
<dbReference type="eggNOG" id="COG0793">
    <property type="taxonomic scope" value="Bacteria"/>
</dbReference>
<name>H2BQL2_GILLR</name>
<keyword evidence="3" id="KW-1185">Reference proteome</keyword>
<dbReference type="GO" id="GO:0004175">
    <property type="term" value="F:endopeptidase activity"/>
    <property type="evidence" value="ECO:0007669"/>
    <property type="project" value="TreeGrafter"/>
</dbReference>
<reference evidence="3" key="1">
    <citation type="journal article" date="2012" name="Stand. Genomic Sci.">
        <title>Genome sequence of the Antarctic rhodopsins-containing flavobacterium Gillisia limnaea type strain (R-8282(T)).</title>
        <authorList>
            <person name="Riedel T."/>
            <person name="Held B."/>
            <person name="Nolan M."/>
            <person name="Lucas S."/>
            <person name="Lapidus A."/>
            <person name="Tice H."/>
            <person name="Del Rio T.G."/>
            <person name="Cheng J.F."/>
            <person name="Han C."/>
            <person name="Tapia R."/>
            <person name="Goodwin L.A."/>
            <person name="Pitluck S."/>
            <person name="Liolios K."/>
            <person name="Mavromatis K."/>
            <person name="Pagani I."/>
            <person name="Ivanova N."/>
            <person name="Mikhailova N."/>
            <person name="Pati A."/>
            <person name="Chen A."/>
            <person name="Palaniappan K."/>
            <person name="Land M."/>
            <person name="Rohde M."/>
            <person name="Tindall B.J."/>
            <person name="Detter J.C."/>
            <person name="Goker M."/>
            <person name="Bristow J."/>
            <person name="Eisen J.A."/>
            <person name="Markowitz V."/>
            <person name="Hugenholtz P."/>
            <person name="Kyrpides N.C."/>
            <person name="Klenk H.P."/>
            <person name="Woyke T."/>
        </authorList>
    </citation>
    <scope>NUCLEOTIDE SEQUENCE [LARGE SCALE GENOMIC DNA]</scope>
    <source>
        <strain evidence="3">DSM 15749 / LMG 21470 / R-8282</strain>
    </source>
</reference>
<dbReference type="InterPro" id="IPR005151">
    <property type="entry name" value="Tail-specific_protease"/>
</dbReference>
<dbReference type="PANTHER" id="PTHR32060:SF22">
    <property type="entry name" value="CARBOXYL-TERMINAL-PROCESSING PEPTIDASE 3, CHLOROPLASTIC"/>
    <property type="match status" value="1"/>
</dbReference>
<dbReference type="SUPFAM" id="SSF52096">
    <property type="entry name" value="ClpP/crotonase"/>
    <property type="match status" value="1"/>
</dbReference>
<dbReference type="Proteomes" id="UP000003844">
    <property type="component" value="Unassembled WGS sequence"/>
</dbReference>